<keyword evidence="1" id="KW-0689">Ribosomal protein</keyword>
<name>A0A9E7EW43_9LILI</name>
<accession>A0A9E7EW43</accession>
<evidence type="ECO:0000313" key="2">
    <source>
        <dbReference type="Proteomes" id="UP001055439"/>
    </source>
</evidence>
<proteinExistence type="predicted"/>
<dbReference type="OrthoDB" id="10253007at2759"/>
<keyword evidence="1" id="KW-0687">Ribonucleoprotein</keyword>
<dbReference type="AlphaFoldDB" id="A0A9E7EW43"/>
<dbReference type="EMBL" id="CP097503">
    <property type="protein sequence ID" value="URD82923.1"/>
    <property type="molecule type" value="Genomic_DNA"/>
</dbReference>
<organism evidence="1 2">
    <name type="scientific">Musa troglodytarum</name>
    <name type="common">fe'i banana</name>
    <dbReference type="NCBI Taxonomy" id="320322"/>
    <lineage>
        <taxon>Eukaryota</taxon>
        <taxon>Viridiplantae</taxon>
        <taxon>Streptophyta</taxon>
        <taxon>Embryophyta</taxon>
        <taxon>Tracheophyta</taxon>
        <taxon>Spermatophyta</taxon>
        <taxon>Magnoliopsida</taxon>
        <taxon>Liliopsida</taxon>
        <taxon>Zingiberales</taxon>
        <taxon>Musaceae</taxon>
        <taxon>Musa</taxon>
    </lineage>
</organism>
<dbReference type="Proteomes" id="UP001055439">
    <property type="component" value="Chromosome 10"/>
</dbReference>
<reference evidence="1" key="1">
    <citation type="submission" date="2022-05" db="EMBL/GenBank/DDBJ databases">
        <title>The Musa troglodytarum L. genome provides insights into the mechanism of non-climacteric behaviour and enrichment of carotenoids.</title>
        <authorList>
            <person name="Wang J."/>
        </authorList>
    </citation>
    <scope>NUCLEOTIDE SEQUENCE</scope>
    <source>
        <tissue evidence="1">Leaf</tissue>
    </source>
</reference>
<gene>
    <name evidence="1" type="ORF">MUK42_18881</name>
</gene>
<protein>
    <submittedName>
        <fullName evidence="1">Ribosomal protein</fullName>
    </submittedName>
</protein>
<keyword evidence="2" id="KW-1185">Reference proteome</keyword>
<dbReference type="GO" id="GO:0005840">
    <property type="term" value="C:ribosome"/>
    <property type="evidence" value="ECO:0007669"/>
    <property type="project" value="UniProtKB-KW"/>
</dbReference>
<sequence>MIGEIPSTARHAPYRIPAGRAEGETLSTCFSSLGWGTLRSPALSKRIPGSPSPSSALCRFHPWETQW</sequence>
<evidence type="ECO:0000313" key="1">
    <source>
        <dbReference type="EMBL" id="URD82923.1"/>
    </source>
</evidence>